<dbReference type="AlphaFoldDB" id="S3UXL1"/>
<accession>S3UXL1</accession>
<sequence>MPIRSEHREFFRSFRALYFFWSRLSALYAFLEKKKSLFPLLGGGYFIFLIELFSIPVLTD</sequence>
<reference evidence="2" key="1">
    <citation type="submission" date="2013-04" db="EMBL/GenBank/DDBJ databases">
        <authorList>
            <person name="Harkins D.M."/>
            <person name="Durkin A.S."/>
            <person name="Selengut J.D."/>
            <person name="Sanka R."/>
            <person name="DePew J."/>
            <person name="Purushe J."/>
            <person name="Ahmed A."/>
            <person name="van der Linden H."/>
            <person name="Goris M.G.A."/>
            <person name="Hartskeerl R.A."/>
            <person name="Vinetz J.M."/>
            <person name="Sutton G.G."/>
            <person name="Nelson W.C."/>
            <person name="Fouts D.E."/>
        </authorList>
    </citation>
    <scope>NUCLEOTIDE SEQUENCE [LARGE SCALE GENOMIC DNA]</scope>
    <source>
        <strain evidence="2">BUT 6</strain>
    </source>
</reference>
<evidence type="ECO:0000256" key="1">
    <source>
        <dbReference type="SAM" id="Phobius"/>
    </source>
</evidence>
<dbReference type="Proteomes" id="UP000014540">
    <property type="component" value="Unassembled WGS sequence"/>
</dbReference>
<name>S3UXL1_9LEPT</name>
<comment type="caution">
    <text evidence="2">The sequence shown here is derived from an EMBL/GenBank/DDBJ whole genome shotgun (WGS) entry which is preliminary data.</text>
</comment>
<keyword evidence="3" id="KW-1185">Reference proteome</keyword>
<keyword evidence="1" id="KW-0812">Transmembrane</keyword>
<dbReference type="EMBL" id="AKWZ02000010">
    <property type="protein sequence ID" value="EPG73074.1"/>
    <property type="molecule type" value="Genomic_DNA"/>
</dbReference>
<keyword evidence="1" id="KW-0472">Membrane</keyword>
<proteinExistence type="predicted"/>
<keyword evidence="1" id="KW-1133">Transmembrane helix</keyword>
<evidence type="ECO:0000313" key="2">
    <source>
        <dbReference type="EMBL" id="EPG73074.1"/>
    </source>
</evidence>
<protein>
    <submittedName>
        <fullName evidence="2">Uncharacterized protein</fullName>
    </submittedName>
</protein>
<gene>
    <name evidence="2" type="ORF">LEP1GSC058_2801</name>
</gene>
<feature type="transmembrane region" description="Helical" evidence="1">
    <location>
        <begin position="37"/>
        <end position="58"/>
    </location>
</feature>
<evidence type="ECO:0000313" key="3">
    <source>
        <dbReference type="Proteomes" id="UP000014540"/>
    </source>
</evidence>
<dbReference type="STRING" id="1193011.LEP1GSC058_2801"/>
<organism evidence="2 3">
    <name type="scientific">Leptospira fainei serovar Hurstbridge str. BUT 6</name>
    <dbReference type="NCBI Taxonomy" id="1193011"/>
    <lineage>
        <taxon>Bacteria</taxon>
        <taxon>Pseudomonadati</taxon>
        <taxon>Spirochaetota</taxon>
        <taxon>Spirochaetia</taxon>
        <taxon>Leptospirales</taxon>
        <taxon>Leptospiraceae</taxon>
        <taxon>Leptospira</taxon>
    </lineage>
</organism>